<evidence type="ECO:0000256" key="2">
    <source>
        <dbReference type="ARBA" id="ARBA00008444"/>
    </source>
</evidence>
<evidence type="ECO:0000256" key="5">
    <source>
        <dbReference type="ARBA" id="ARBA00022792"/>
    </source>
</evidence>
<organism evidence="12">
    <name type="scientific">Oryza glumipatula</name>
    <dbReference type="NCBI Taxonomy" id="40148"/>
    <lineage>
        <taxon>Eukaryota</taxon>
        <taxon>Viridiplantae</taxon>
        <taxon>Streptophyta</taxon>
        <taxon>Embryophyta</taxon>
        <taxon>Tracheophyta</taxon>
        <taxon>Spermatophyta</taxon>
        <taxon>Magnoliopsida</taxon>
        <taxon>Liliopsida</taxon>
        <taxon>Poales</taxon>
        <taxon>Poaceae</taxon>
        <taxon>BOP clade</taxon>
        <taxon>Oryzoideae</taxon>
        <taxon>Oryzeae</taxon>
        <taxon>Oryzinae</taxon>
        <taxon>Oryza</taxon>
    </lineage>
</organism>
<evidence type="ECO:0000256" key="3">
    <source>
        <dbReference type="ARBA" id="ARBA00022448"/>
    </source>
</evidence>
<comment type="similarity">
    <text evidence="2">Belongs to the Tim17/Tim22/Tim23 family.</text>
</comment>
<feature type="region of interest" description="Disordered" evidence="11">
    <location>
        <begin position="409"/>
        <end position="434"/>
    </location>
</feature>
<keyword evidence="4" id="KW-0812">Transmembrane</keyword>
<dbReference type="GO" id="GO:0005744">
    <property type="term" value="C:TIM23 mitochondrial import inner membrane translocase complex"/>
    <property type="evidence" value="ECO:0007669"/>
    <property type="project" value="TreeGrafter"/>
</dbReference>
<evidence type="ECO:0000313" key="13">
    <source>
        <dbReference type="Proteomes" id="UP000026961"/>
    </source>
</evidence>
<proteinExistence type="inferred from homology"/>
<keyword evidence="6" id="KW-0653">Protein transport</keyword>
<evidence type="ECO:0000256" key="9">
    <source>
        <dbReference type="ARBA" id="ARBA00023128"/>
    </source>
</evidence>
<evidence type="ECO:0000256" key="4">
    <source>
        <dbReference type="ARBA" id="ARBA00022692"/>
    </source>
</evidence>
<dbReference type="EnsemblPlants" id="OGLUM03G22170.1">
    <property type="protein sequence ID" value="OGLUM03G22170.1"/>
    <property type="gene ID" value="OGLUM03G22170"/>
</dbReference>
<keyword evidence="5" id="KW-0999">Mitochondrion inner membrane</keyword>
<keyword evidence="7" id="KW-1133">Transmembrane helix</keyword>
<evidence type="ECO:0000256" key="6">
    <source>
        <dbReference type="ARBA" id="ARBA00022927"/>
    </source>
</evidence>
<evidence type="ECO:0000313" key="12">
    <source>
        <dbReference type="EnsemblPlants" id="OGLUM03G22170.1"/>
    </source>
</evidence>
<dbReference type="Pfam" id="PF02466">
    <property type="entry name" value="Tim17"/>
    <property type="match status" value="2"/>
</dbReference>
<dbReference type="GO" id="GO:0008320">
    <property type="term" value="F:protein transmembrane transporter activity"/>
    <property type="evidence" value="ECO:0007669"/>
    <property type="project" value="TreeGrafter"/>
</dbReference>
<dbReference type="HOGENOM" id="CLU_504725_0_0_1"/>
<reference evidence="12" key="2">
    <citation type="submission" date="2018-05" db="EMBL/GenBank/DDBJ databases">
        <title>OgluRS3 (Oryza glumaepatula Reference Sequence Version 3).</title>
        <authorList>
            <person name="Zhang J."/>
            <person name="Kudrna D."/>
            <person name="Lee S."/>
            <person name="Talag J."/>
            <person name="Welchert J."/>
            <person name="Wing R.A."/>
        </authorList>
    </citation>
    <scope>NUCLEOTIDE SEQUENCE [LARGE SCALE GENOMIC DNA]</scope>
</reference>
<accession>A0A0D9Z8W7</accession>
<dbReference type="STRING" id="40148.A0A0D9Z8W7"/>
<evidence type="ECO:0000256" key="8">
    <source>
        <dbReference type="ARBA" id="ARBA00023010"/>
    </source>
</evidence>
<keyword evidence="13" id="KW-1185">Reference proteome</keyword>
<sequence length="540" mass="56588">MTTSEREPCPDRILDDVGGAFAMGAVGGTAFHFLRGAYNSPNGHRLSGGSQAVRMSVPRTGGNFAAWGGLFSAFDCAMVHARQKEDPWNSILAGAATGAVLSLRQGPRATATSALVGASLLALVEGAGILLTRTMAMATLPQDDHAYPFPVVPPHEEVSAHESSPIAWFRGIFGRKEEKHAAAGGDRKSDVLESFETPSPPIPSFDYNHSACMAHSAGVADAAGTGFALGSPFHFVKGLRGSPRGHRLAGAARAVRAGAPRAAGSFAAFFAAFCVPECGMAYARGGKEDSSNFVFAGAATSGFLRLRQGALTAGRDALWSAAFFALAEGASLAIHRALDDLPPADARRGLAARAPVGSPRRLPASPGQPIVVKEVAVADDEDDSGFSDGWFAEARHASQAQLSLLRAPIMASPSPPRPDERDTDLPLPSPPRKPYPGFVVDDAGGGFLIGGGVGSAYHAARGLLGSRSGHRLAGAARALMIRDRVDEHDDDDKPRRNHRPLPAKTKEDDVILRMPPAIDHFPVPDPFIAASRGSLLRFRG</sequence>
<evidence type="ECO:0000256" key="7">
    <source>
        <dbReference type="ARBA" id="ARBA00022989"/>
    </source>
</evidence>
<reference evidence="12" key="1">
    <citation type="submission" date="2015-04" db="UniProtKB">
        <authorList>
            <consortium name="EnsemblPlants"/>
        </authorList>
    </citation>
    <scope>IDENTIFICATION</scope>
</reference>
<keyword evidence="3" id="KW-0813">Transport</keyword>
<evidence type="ECO:0000256" key="1">
    <source>
        <dbReference type="ARBA" id="ARBA00004448"/>
    </source>
</evidence>
<dbReference type="eggNOG" id="KOG1652">
    <property type="taxonomic scope" value="Eukaryota"/>
</dbReference>
<keyword evidence="9" id="KW-0496">Mitochondrion</keyword>
<name>A0A0D9Z8W7_9ORYZ</name>
<dbReference type="Gramene" id="OGLUM03G22170.1">
    <property type="protein sequence ID" value="OGLUM03G22170.1"/>
    <property type="gene ID" value="OGLUM03G22170"/>
</dbReference>
<dbReference type="PANTHER" id="PTHR10485:SF0">
    <property type="entry name" value="AT05822P-RELATED"/>
    <property type="match status" value="1"/>
</dbReference>
<protein>
    <submittedName>
        <fullName evidence="12">Uncharacterized protein</fullName>
    </submittedName>
</protein>
<keyword evidence="10" id="KW-0472">Membrane</keyword>
<evidence type="ECO:0000256" key="10">
    <source>
        <dbReference type="ARBA" id="ARBA00023136"/>
    </source>
</evidence>
<dbReference type="Proteomes" id="UP000026961">
    <property type="component" value="Chromosome 3"/>
</dbReference>
<comment type="subcellular location">
    <subcellularLocation>
        <location evidence="1">Mitochondrion inner membrane</location>
        <topology evidence="1">Multi-pass membrane protein</topology>
    </subcellularLocation>
</comment>
<dbReference type="PANTHER" id="PTHR10485">
    <property type="entry name" value="MITOCHONDRIAL IMPORT INNER MEMBRANE TRANSLOCASE SUBUNIT TIM-17"/>
    <property type="match status" value="1"/>
</dbReference>
<dbReference type="AlphaFoldDB" id="A0A0D9Z8W7"/>
<dbReference type="GO" id="GO:0030150">
    <property type="term" value="P:protein import into mitochondrial matrix"/>
    <property type="evidence" value="ECO:0007669"/>
    <property type="project" value="TreeGrafter"/>
</dbReference>
<evidence type="ECO:0000256" key="11">
    <source>
        <dbReference type="SAM" id="MobiDB-lite"/>
    </source>
</evidence>
<keyword evidence="8" id="KW-0811">Translocation</keyword>